<dbReference type="InterPro" id="IPR023467">
    <property type="entry name" value="MeTrfase_MtrH/MtxH"/>
</dbReference>
<comment type="caution">
    <text evidence="4">The sequence shown here is derived from an EMBL/GenBank/DDBJ whole genome shotgun (WGS) entry which is preliminary data.</text>
</comment>
<evidence type="ECO:0000256" key="1">
    <source>
        <dbReference type="ARBA" id="ARBA00006230"/>
    </source>
</evidence>
<gene>
    <name evidence="4" type="ORF">Tfer_2244</name>
</gene>
<keyword evidence="2 4" id="KW-0489">Methyltransferase</keyword>
<dbReference type="Proteomes" id="UP000037175">
    <property type="component" value="Unassembled WGS sequence"/>
</dbReference>
<proteinExistence type="inferred from homology"/>
<dbReference type="GO" id="GO:0008168">
    <property type="term" value="F:methyltransferase activity"/>
    <property type="evidence" value="ECO:0007669"/>
    <property type="project" value="UniProtKB-KW"/>
</dbReference>
<keyword evidence="3 4" id="KW-0808">Transferase</keyword>
<evidence type="ECO:0000313" key="5">
    <source>
        <dbReference type="Proteomes" id="UP000037175"/>
    </source>
</evidence>
<dbReference type="GO" id="GO:0006730">
    <property type="term" value="P:one-carbon metabolic process"/>
    <property type="evidence" value="ECO:0007669"/>
    <property type="project" value="InterPro"/>
</dbReference>
<comment type="similarity">
    <text evidence="1">Belongs to the MtrH family.</text>
</comment>
<dbReference type="SUPFAM" id="SSF51717">
    <property type="entry name" value="Dihydropteroate synthetase-like"/>
    <property type="match status" value="1"/>
</dbReference>
<dbReference type="AlphaFoldDB" id="A0A0L6W0T0"/>
<dbReference type="PATRIC" id="fig|281456.6.peg.2373"/>
<sequence length="322" mass="35780">MFKLEKPQKVCQIGHFKVGGQYGENPPLLISSMFHNGDKILESRKEGKWDRAKAEEYIKRQEELEDKTGIPAITAMVANSAEEMARYVDWFISISDRAFAIDMWMEKPRLEAAEYIAKKGLQDRLVYNSITPWDKDIPGQVKALKEMGIKHVIVQAYDVTDPSPNGRLTSFNKMMEMIGEGTFESILIDTSVMNLPAIAFSGVANRIVKEATGWPCGVASSNGTYMWKQARELFGTDGFAAMNASGQGCSALLWSDFIFYGPIVAAPKMFPAVVSGAVMAATMGFYETGKLPSNENHPLYKFFGDFVEKLKSGDQQALPVHD</sequence>
<dbReference type="EMBL" id="LGTE01000016">
    <property type="protein sequence ID" value="KNZ69140.1"/>
    <property type="molecule type" value="Genomic_DNA"/>
</dbReference>
<organism evidence="4 5">
    <name type="scientific">Thermincola ferriacetica</name>
    <dbReference type="NCBI Taxonomy" id="281456"/>
    <lineage>
        <taxon>Bacteria</taxon>
        <taxon>Bacillati</taxon>
        <taxon>Bacillota</taxon>
        <taxon>Clostridia</taxon>
        <taxon>Eubacteriales</taxon>
        <taxon>Thermincolaceae</taxon>
        <taxon>Thermincola</taxon>
    </lineage>
</organism>
<dbReference type="Pfam" id="PF02007">
    <property type="entry name" value="MtrH"/>
    <property type="match status" value="1"/>
</dbReference>
<evidence type="ECO:0000256" key="2">
    <source>
        <dbReference type="ARBA" id="ARBA00022603"/>
    </source>
</evidence>
<evidence type="ECO:0000256" key="3">
    <source>
        <dbReference type="ARBA" id="ARBA00022679"/>
    </source>
</evidence>
<evidence type="ECO:0000313" key="4">
    <source>
        <dbReference type="EMBL" id="KNZ69140.1"/>
    </source>
</evidence>
<dbReference type="GO" id="GO:0032259">
    <property type="term" value="P:methylation"/>
    <property type="evidence" value="ECO:0007669"/>
    <property type="project" value="UniProtKB-KW"/>
</dbReference>
<name>A0A0L6W0T0_9FIRM</name>
<dbReference type="NCBIfam" id="NF002142">
    <property type="entry name" value="PRK00979.1-1"/>
    <property type="match status" value="1"/>
</dbReference>
<dbReference type="InterPro" id="IPR011005">
    <property type="entry name" value="Dihydropteroate_synth-like_sf"/>
</dbReference>
<accession>A0A0L6W0T0</accession>
<dbReference type="RefSeq" id="WP_052218400.1">
    <property type="nucleotide sequence ID" value="NZ_LGTE01000016.1"/>
</dbReference>
<protein>
    <submittedName>
        <fullName evidence="4">Tetrahydromethanopterin S-methyltransferase</fullName>
    </submittedName>
</protein>
<keyword evidence="5" id="KW-1185">Reference proteome</keyword>
<reference evidence="5" key="1">
    <citation type="submission" date="2015-07" db="EMBL/GenBank/DDBJ databases">
        <title>Complete Genome of Thermincola ferriacetica strain Z-0001T.</title>
        <authorList>
            <person name="Lusk B."/>
            <person name="Badalamenti J.P."/>
            <person name="Parameswaran P."/>
            <person name="Bond D.R."/>
            <person name="Torres C.I."/>
        </authorList>
    </citation>
    <scope>NUCLEOTIDE SEQUENCE [LARGE SCALE GENOMIC DNA]</scope>
    <source>
        <strain evidence="5">Z-0001</strain>
    </source>
</reference>